<dbReference type="Proteomes" id="UP000887159">
    <property type="component" value="Unassembled WGS sequence"/>
</dbReference>
<keyword evidence="3" id="KW-1185">Reference proteome</keyword>
<dbReference type="AlphaFoldDB" id="A0A8X6SA94"/>
<accession>A0A8X6SA94</accession>
<reference evidence="2" key="1">
    <citation type="submission" date="2020-08" db="EMBL/GenBank/DDBJ databases">
        <title>Multicomponent nature underlies the extraordinary mechanical properties of spider dragline silk.</title>
        <authorList>
            <person name="Kono N."/>
            <person name="Nakamura H."/>
            <person name="Mori M."/>
            <person name="Yoshida Y."/>
            <person name="Ohtoshi R."/>
            <person name="Malay A.D."/>
            <person name="Moran D.A.P."/>
            <person name="Tomita M."/>
            <person name="Numata K."/>
            <person name="Arakawa K."/>
        </authorList>
    </citation>
    <scope>NUCLEOTIDE SEQUENCE</scope>
</reference>
<name>A0A8X6SA94_TRICX</name>
<evidence type="ECO:0000313" key="3">
    <source>
        <dbReference type="Proteomes" id="UP000887159"/>
    </source>
</evidence>
<proteinExistence type="predicted"/>
<evidence type="ECO:0000256" key="1">
    <source>
        <dbReference type="SAM" id="MobiDB-lite"/>
    </source>
</evidence>
<dbReference type="EMBL" id="BMAU01021275">
    <property type="protein sequence ID" value="GFY07545.1"/>
    <property type="molecule type" value="Genomic_DNA"/>
</dbReference>
<gene>
    <name evidence="2" type="ORF">TNCV_3650521</name>
</gene>
<organism evidence="2 3">
    <name type="scientific">Trichonephila clavipes</name>
    <name type="common">Golden silk orbweaver</name>
    <name type="synonym">Nephila clavipes</name>
    <dbReference type="NCBI Taxonomy" id="2585209"/>
    <lineage>
        <taxon>Eukaryota</taxon>
        <taxon>Metazoa</taxon>
        <taxon>Ecdysozoa</taxon>
        <taxon>Arthropoda</taxon>
        <taxon>Chelicerata</taxon>
        <taxon>Arachnida</taxon>
        <taxon>Araneae</taxon>
        <taxon>Araneomorphae</taxon>
        <taxon>Entelegynae</taxon>
        <taxon>Araneoidea</taxon>
        <taxon>Nephilidae</taxon>
        <taxon>Trichonephila</taxon>
    </lineage>
</organism>
<feature type="compositionally biased region" description="Basic and acidic residues" evidence="1">
    <location>
        <begin position="72"/>
        <end position="84"/>
    </location>
</feature>
<comment type="caution">
    <text evidence="2">The sequence shown here is derived from an EMBL/GenBank/DDBJ whole genome shotgun (WGS) entry which is preliminary data.</text>
</comment>
<protein>
    <submittedName>
        <fullName evidence="2">Uncharacterized protein</fullName>
    </submittedName>
</protein>
<evidence type="ECO:0000313" key="2">
    <source>
        <dbReference type="EMBL" id="GFY07545.1"/>
    </source>
</evidence>
<sequence length="115" mass="13427">MSQMHVLKLVPQTRNEILQLFKDVCSNSVKNKAFKNQRRHLSIVLLSKLQKEVKFGFQSKAPGEKFERKEVLNEKEKKEAEKNNRLRKSFASKTYGKETTDTAIDNLSSDKENWL</sequence>
<feature type="region of interest" description="Disordered" evidence="1">
    <location>
        <begin position="72"/>
        <end position="93"/>
    </location>
</feature>